<comment type="caution">
    <text evidence="2">The sequence shown here is derived from an EMBL/GenBank/DDBJ whole genome shotgun (WGS) entry which is preliminary data.</text>
</comment>
<dbReference type="GeneID" id="95983757"/>
<name>A0ABR3QAR7_9TREE</name>
<gene>
    <name evidence="2" type="ORF">Q8F55_002714</name>
</gene>
<evidence type="ECO:0000256" key="1">
    <source>
        <dbReference type="SAM" id="MobiDB-lite"/>
    </source>
</evidence>
<dbReference type="EMBL" id="JBBXJM010000002">
    <property type="protein sequence ID" value="KAL1411747.1"/>
    <property type="molecule type" value="Genomic_DNA"/>
</dbReference>
<evidence type="ECO:0008006" key="4">
    <source>
        <dbReference type="Google" id="ProtNLM"/>
    </source>
</evidence>
<evidence type="ECO:0000313" key="2">
    <source>
        <dbReference type="EMBL" id="KAL1411747.1"/>
    </source>
</evidence>
<feature type="region of interest" description="Disordered" evidence="1">
    <location>
        <begin position="1"/>
        <end position="27"/>
    </location>
</feature>
<reference evidence="2 3" key="1">
    <citation type="submission" date="2023-08" db="EMBL/GenBank/DDBJ databases">
        <title>Annotated Genome Sequence of Vanrija albida AlHP1.</title>
        <authorList>
            <person name="Herzog R."/>
        </authorList>
    </citation>
    <scope>NUCLEOTIDE SEQUENCE [LARGE SCALE GENOMIC DNA]</scope>
    <source>
        <strain evidence="2 3">AlHP1</strain>
    </source>
</reference>
<sequence length="255" mass="28870">MAPNANKRKSDTPPPSTRPRRTNTPVEPTIVDDKDWTTGDFTLISSDNVRFRVDSMTLFVSSPVFREASELTSGDKVVHLTDPDFETAAVLRAFLNFVLKFRFPIVTIHKGKRFYPAPWLRFPSSVLKLGSFMNKYECHVDLLRLHYVLKTEHNANTNPGYSRDLFILSAMSKNVEGCAFAIRHSNATLVGDRNNANGSNSYTDTNPLIPTNMSRAIKDIVPENYLDALIKGWESSGLEHDREKWAAKFKLHLKP</sequence>
<keyword evidence="3" id="KW-1185">Reference proteome</keyword>
<dbReference type="Proteomes" id="UP001565368">
    <property type="component" value="Unassembled WGS sequence"/>
</dbReference>
<organism evidence="2 3">
    <name type="scientific">Vanrija albida</name>
    <dbReference type="NCBI Taxonomy" id="181172"/>
    <lineage>
        <taxon>Eukaryota</taxon>
        <taxon>Fungi</taxon>
        <taxon>Dikarya</taxon>
        <taxon>Basidiomycota</taxon>
        <taxon>Agaricomycotina</taxon>
        <taxon>Tremellomycetes</taxon>
        <taxon>Trichosporonales</taxon>
        <taxon>Trichosporonaceae</taxon>
        <taxon>Vanrija</taxon>
    </lineage>
</organism>
<evidence type="ECO:0000313" key="3">
    <source>
        <dbReference type="Proteomes" id="UP001565368"/>
    </source>
</evidence>
<proteinExistence type="predicted"/>
<accession>A0ABR3QAR7</accession>
<protein>
    <recommendedName>
        <fullName evidence="4">BTB domain-containing protein</fullName>
    </recommendedName>
</protein>
<dbReference type="RefSeq" id="XP_069211691.1">
    <property type="nucleotide sequence ID" value="XM_069351305.1"/>
</dbReference>